<reference evidence="3" key="1">
    <citation type="journal article" date="2019" name="Int. J. Syst. Evol. Microbiol.">
        <title>The Global Catalogue of Microorganisms (GCM) 10K type strain sequencing project: providing services to taxonomists for standard genome sequencing and annotation.</title>
        <authorList>
            <consortium name="The Broad Institute Genomics Platform"/>
            <consortium name="The Broad Institute Genome Sequencing Center for Infectious Disease"/>
            <person name="Wu L."/>
            <person name="Ma J."/>
        </authorList>
    </citation>
    <scope>NUCLEOTIDE SEQUENCE [LARGE SCALE GENOMIC DNA]</scope>
    <source>
        <strain evidence="3">JCM 18459</strain>
    </source>
</reference>
<dbReference type="Proteomes" id="UP001500221">
    <property type="component" value="Unassembled WGS sequence"/>
</dbReference>
<comment type="caution">
    <text evidence="2">The sequence shown here is derived from an EMBL/GenBank/DDBJ whole genome shotgun (WGS) entry which is preliminary data.</text>
</comment>
<keyword evidence="1" id="KW-0175">Coiled coil</keyword>
<proteinExistence type="predicted"/>
<dbReference type="EMBL" id="BAABKG010000001">
    <property type="protein sequence ID" value="GAA5143463.1"/>
    <property type="molecule type" value="Genomic_DNA"/>
</dbReference>
<gene>
    <name evidence="2" type="ORF">GCM10023340_08930</name>
</gene>
<keyword evidence="3" id="KW-1185">Reference proteome</keyword>
<organism evidence="2 3">
    <name type="scientific">Nocardioides marinquilinus</name>
    <dbReference type="NCBI Taxonomy" id="1210400"/>
    <lineage>
        <taxon>Bacteria</taxon>
        <taxon>Bacillati</taxon>
        <taxon>Actinomycetota</taxon>
        <taxon>Actinomycetes</taxon>
        <taxon>Propionibacteriales</taxon>
        <taxon>Nocardioidaceae</taxon>
        <taxon>Nocardioides</taxon>
    </lineage>
</organism>
<sequence>MASGQSPIIRRKLSDDAVDSLNERIDTESKRFARANRGLKPTFEIDYTPIDERFGQLTRSVRMNEDGTEEGATRDLLDGVVADATTFVAFTTANAALISTIHETFKDFRGPAGAGPTLAMMDVIAVRLGGEKFSAMRNRVARRIQDNEATAQDLEQVRDELYRLVIPSSEELETSRGVNEDATIAALDKMIKVGLMEPAKMVAPWKSSFDVGRDQFGAGWSLRSNVLSGKAQWVRTWEYHIHGEALRDGTGQVIGFNIKRGHVKPTKSAKATGKSIHVTNPAFEAKVKADELPKFLRWANNGQGKTELAKTK</sequence>
<evidence type="ECO:0000256" key="1">
    <source>
        <dbReference type="SAM" id="Coils"/>
    </source>
</evidence>
<feature type="coiled-coil region" evidence="1">
    <location>
        <begin position="137"/>
        <end position="164"/>
    </location>
</feature>
<evidence type="ECO:0000313" key="3">
    <source>
        <dbReference type="Proteomes" id="UP001500221"/>
    </source>
</evidence>
<evidence type="ECO:0000313" key="2">
    <source>
        <dbReference type="EMBL" id="GAA5143463.1"/>
    </source>
</evidence>
<name>A0ABP9PAI1_9ACTN</name>
<protein>
    <submittedName>
        <fullName evidence="2">Uncharacterized protein</fullName>
    </submittedName>
</protein>
<accession>A0ABP9PAI1</accession>